<dbReference type="EMBL" id="SHMB01000006">
    <property type="protein sequence ID" value="TAA27341.1"/>
    <property type="molecule type" value="Genomic_DNA"/>
</dbReference>
<dbReference type="PROSITE" id="PS50883">
    <property type="entry name" value="EAL"/>
    <property type="match status" value="1"/>
</dbReference>
<dbReference type="PANTHER" id="PTHR33121:SF32">
    <property type="entry name" value="RNASE E SPECIFICITY FACTOR CSRD"/>
    <property type="match status" value="1"/>
</dbReference>
<reference evidence="2 3" key="1">
    <citation type="submission" date="2019-02" db="EMBL/GenBank/DDBJ databases">
        <title>WGS of Pseudoxanthomonas species novum from clinical isolates.</title>
        <authorList>
            <person name="Bernier A.-M."/>
            <person name="Bernard K."/>
            <person name="Vachon A."/>
        </authorList>
    </citation>
    <scope>NUCLEOTIDE SEQUENCE [LARGE SCALE GENOMIC DNA]</scope>
    <source>
        <strain evidence="2 3">NML171202</strain>
    </source>
</reference>
<proteinExistence type="predicted"/>
<dbReference type="InterPro" id="IPR035919">
    <property type="entry name" value="EAL_sf"/>
</dbReference>
<dbReference type="InterPro" id="IPR050706">
    <property type="entry name" value="Cyclic-di-GMP_PDE-like"/>
</dbReference>
<dbReference type="Gene3D" id="3.20.20.450">
    <property type="entry name" value="EAL domain"/>
    <property type="match status" value="1"/>
</dbReference>
<evidence type="ECO:0000313" key="3">
    <source>
        <dbReference type="Proteomes" id="UP000291286"/>
    </source>
</evidence>
<dbReference type="InterPro" id="IPR001633">
    <property type="entry name" value="EAL_dom"/>
</dbReference>
<feature type="domain" description="EAL" evidence="1">
    <location>
        <begin position="1"/>
        <end position="90"/>
    </location>
</feature>
<dbReference type="AlphaFoldDB" id="A0A4Q8LES0"/>
<dbReference type="SUPFAM" id="SSF141868">
    <property type="entry name" value="EAL domain-like"/>
    <property type="match status" value="1"/>
</dbReference>
<dbReference type="Proteomes" id="UP000291286">
    <property type="component" value="Unassembled WGS sequence"/>
</dbReference>
<dbReference type="Pfam" id="PF00563">
    <property type="entry name" value="EAL"/>
    <property type="match status" value="1"/>
</dbReference>
<dbReference type="GO" id="GO:0071111">
    <property type="term" value="F:cyclic-guanylate-specific phosphodiesterase activity"/>
    <property type="evidence" value="ECO:0007669"/>
    <property type="project" value="InterPro"/>
</dbReference>
<sequence>MRHILTLHPEIIKMDISLTRDIDHDRARQAMAAALVGFGRQTGSHVTAEGIETREELEALQSLGVGQGQGYYLSHPLKHDDLRALLQPDAVLG</sequence>
<evidence type="ECO:0000313" key="2">
    <source>
        <dbReference type="EMBL" id="TAA27341.1"/>
    </source>
</evidence>
<name>A0A4Q8LES0_9GAMM</name>
<organism evidence="2 3">
    <name type="scientific">Pseudoxanthomonas winnipegensis</name>
    <dbReference type="NCBI Taxonomy" id="2480810"/>
    <lineage>
        <taxon>Bacteria</taxon>
        <taxon>Pseudomonadati</taxon>
        <taxon>Pseudomonadota</taxon>
        <taxon>Gammaproteobacteria</taxon>
        <taxon>Lysobacterales</taxon>
        <taxon>Lysobacteraceae</taxon>
        <taxon>Pseudoxanthomonas</taxon>
    </lineage>
</organism>
<comment type="caution">
    <text evidence="2">The sequence shown here is derived from an EMBL/GenBank/DDBJ whole genome shotgun (WGS) entry which is preliminary data.</text>
</comment>
<dbReference type="PANTHER" id="PTHR33121">
    <property type="entry name" value="CYCLIC DI-GMP PHOSPHODIESTERASE PDEF"/>
    <property type="match status" value="1"/>
</dbReference>
<accession>A0A4Q8LES0</accession>
<gene>
    <name evidence="2" type="ORF">EA661_14490</name>
</gene>
<protein>
    <submittedName>
        <fullName evidence="2">EAL domain-containing protein</fullName>
    </submittedName>
</protein>
<evidence type="ECO:0000259" key="1">
    <source>
        <dbReference type="PROSITE" id="PS50883"/>
    </source>
</evidence>